<keyword evidence="2" id="KW-1185">Reference proteome</keyword>
<sequence>MKPTHQLQFSQPWLPVPPPIVPFDNARQFQRTAMVARRGQDTGPSQTDVANRLAAGVSIYYRGNLHQEQNFSANIPPEDSCSFWLTNLPPNCTVHQLLSSIRGFGRV</sequence>
<organism evidence="1 2">
    <name type="scientific">Podospora aff. communis PSN243</name>
    <dbReference type="NCBI Taxonomy" id="3040156"/>
    <lineage>
        <taxon>Eukaryota</taxon>
        <taxon>Fungi</taxon>
        <taxon>Dikarya</taxon>
        <taxon>Ascomycota</taxon>
        <taxon>Pezizomycotina</taxon>
        <taxon>Sordariomycetes</taxon>
        <taxon>Sordariomycetidae</taxon>
        <taxon>Sordariales</taxon>
        <taxon>Podosporaceae</taxon>
        <taxon>Podospora</taxon>
    </lineage>
</organism>
<evidence type="ECO:0000313" key="2">
    <source>
        <dbReference type="Proteomes" id="UP001321760"/>
    </source>
</evidence>
<accession>A0AAV9GHS9</accession>
<reference evidence="1" key="2">
    <citation type="submission" date="2023-05" db="EMBL/GenBank/DDBJ databases">
        <authorList>
            <consortium name="Lawrence Berkeley National Laboratory"/>
            <person name="Steindorff A."/>
            <person name="Hensen N."/>
            <person name="Bonometti L."/>
            <person name="Westerberg I."/>
            <person name="Brannstrom I.O."/>
            <person name="Guillou S."/>
            <person name="Cros-Aarteil S."/>
            <person name="Calhoun S."/>
            <person name="Haridas S."/>
            <person name="Kuo A."/>
            <person name="Mondo S."/>
            <person name="Pangilinan J."/>
            <person name="Riley R."/>
            <person name="Labutti K."/>
            <person name="Andreopoulos B."/>
            <person name="Lipzen A."/>
            <person name="Chen C."/>
            <person name="Yanf M."/>
            <person name="Daum C."/>
            <person name="Ng V."/>
            <person name="Clum A."/>
            <person name="Ohm R."/>
            <person name="Martin F."/>
            <person name="Silar P."/>
            <person name="Natvig D."/>
            <person name="Lalanne C."/>
            <person name="Gautier V."/>
            <person name="Ament-Velasquez S.L."/>
            <person name="Kruys A."/>
            <person name="Hutchinson M.I."/>
            <person name="Powell A.J."/>
            <person name="Barry K."/>
            <person name="Miller A.N."/>
            <person name="Grigoriev I.V."/>
            <person name="Debuchy R."/>
            <person name="Gladieux P."/>
            <person name="Thoren M.H."/>
            <person name="Johannesson H."/>
        </authorList>
    </citation>
    <scope>NUCLEOTIDE SEQUENCE</scope>
    <source>
        <strain evidence="1">PSN243</strain>
    </source>
</reference>
<gene>
    <name evidence="1" type="ORF">QBC34DRAFT_408052</name>
</gene>
<dbReference type="AlphaFoldDB" id="A0AAV9GHS9"/>
<name>A0AAV9GHS9_9PEZI</name>
<dbReference type="EMBL" id="MU865945">
    <property type="protein sequence ID" value="KAK4448058.1"/>
    <property type="molecule type" value="Genomic_DNA"/>
</dbReference>
<dbReference type="Proteomes" id="UP001321760">
    <property type="component" value="Unassembled WGS sequence"/>
</dbReference>
<evidence type="ECO:0000313" key="1">
    <source>
        <dbReference type="EMBL" id="KAK4448058.1"/>
    </source>
</evidence>
<reference evidence="1" key="1">
    <citation type="journal article" date="2023" name="Mol. Phylogenet. Evol.">
        <title>Genome-scale phylogeny and comparative genomics of the fungal order Sordariales.</title>
        <authorList>
            <person name="Hensen N."/>
            <person name="Bonometti L."/>
            <person name="Westerberg I."/>
            <person name="Brannstrom I.O."/>
            <person name="Guillou S."/>
            <person name="Cros-Aarteil S."/>
            <person name="Calhoun S."/>
            <person name="Haridas S."/>
            <person name="Kuo A."/>
            <person name="Mondo S."/>
            <person name="Pangilinan J."/>
            <person name="Riley R."/>
            <person name="LaButti K."/>
            <person name="Andreopoulos B."/>
            <person name="Lipzen A."/>
            <person name="Chen C."/>
            <person name="Yan M."/>
            <person name="Daum C."/>
            <person name="Ng V."/>
            <person name="Clum A."/>
            <person name="Steindorff A."/>
            <person name="Ohm R.A."/>
            <person name="Martin F."/>
            <person name="Silar P."/>
            <person name="Natvig D.O."/>
            <person name="Lalanne C."/>
            <person name="Gautier V."/>
            <person name="Ament-Velasquez S.L."/>
            <person name="Kruys A."/>
            <person name="Hutchinson M.I."/>
            <person name="Powell A.J."/>
            <person name="Barry K."/>
            <person name="Miller A.N."/>
            <person name="Grigoriev I.V."/>
            <person name="Debuchy R."/>
            <person name="Gladieux P."/>
            <person name="Hiltunen Thoren M."/>
            <person name="Johannesson H."/>
        </authorList>
    </citation>
    <scope>NUCLEOTIDE SEQUENCE</scope>
    <source>
        <strain evidence="1">PSN243</strain>
    </source>
</reference>
<comment type="caution">
    <text evidence="1">The sequence shown here is derived from an EMBL/GenBank/DDBJ whole genome shotgun (WGS) entry which is preliminary data.</text>
</comment>
<protein>
    <recommendedName>
        <fullName evidence="3">RRM domain-containing protein</fullName>
    </recommendedName>
</protein>
<evidence type="ECO:0008006" key="3">
    <source>
        <dbReference type="Google" id="ProtNLM"/>
    </source>
</evidence>
<proteinExistence type="predicted"/>